<accession>A0ABU4RZC7</accession>
<evidence type="ECO:0000313" key="2">
    <source>
        <dbReference type="EMBL" id="MDX6850222.1"/>
    </source>
</evidence>
<organism evidence="2 3">
    <name type="scientific">Gilvimarinus gilvus</name>
    <dbReference type="NCBI Taxonomy" id="3058038"/>
    <lineage>
        <taxon>Bacteria</taxon>
        <taxon>Pseudomonadati</taxon>
        <taxon>Pseudomonadota</taxon>
        <taxon>Gammaproteobacteria</taxon>
        <taxon>Cellvibrionales</taxon>
        <taxon>Cellvibrionaceae</taxon>
        <taxon>Gilvimarinus</taxon>
    </lineage>
</organism>
<dbReference type="RefSeq" id="WP_302720849.1">
    <property type="nucleotide sequence ID" value="NZ_JAULRU010000215.1"/>
</dbReference>
<protein>
    <submittedName>
        <fullName evidence="2">DUF1801 domain-containing protein</fullName>
    </submittedName>
</protein>
<dbReference type="Pfam" id="PF08818">
    <property type="entry name" value="DUF1801"/>
    <property type="match status" value="1"/>
</dbReference>
<dbReference type="EMBL" id="JAXAFO010000021">
    <property type="protein sequence ID" value="MDX6850222.1"/>
    <property type="molecule type" value="Genomic_DNA"/>
</dbReference>
<proteinExistence type="predicted"/>
<sequence length="134" mass="15104">MNAELLKKFSLYPPLAQQQLHAVRELIGHIAQEYSLGAVEESIKWGEASYTVKGGSAVRMDWKPATPNAIKLFFHCQTKLVETFKEIYPHEFVYEGNRALVIPLTTDIATSPLAHCLQMTLSYHRVKHLPLLGA</sequence>
<dbReference type="Proteomes" id="UP001273505">
    <property type="component" value="Unassembled WGS sequence"/>
</dbReference>
<reference evidence="2 3" key="1">
    <citation type="submission" date="2023-11" db="EMBL/GenBank/DDBJ databases">
        <title>Gilvimarinus fulvus sp. nov., isolated from the surface of Kelp.</title>
        <authorList>
            <person name="Sun Y.Y."/>
            <person name="Gong Y."/>
            <person name="Du Z.J."/>
        </authorList>
    </citation>
    <scope>NUCLEOTIDE SEQUENCE [LARGE SCALE GENOMIC DNA]</scope>
    <source>
        <strain evidence="2 3">SDUM040013</strain>
    </source>
</reference>
<comment type="caution">
    <text evidence="2">The sequence shown here is derived from an EMBL/GenBank/DDBJ whole genome shotgun (WGS) entry which is preliminary data.</text>
</comment>
<keyword evidence="3" id="KW-1185">Reference proteome</keyword>
<name>A0ABU4RZC7_9GAMM</name>
<gene>
    <name evidence="2" type="ORF">SCD92_12685</name>
</gene>
<feature type="domain" description="YdhG-like" evidence="1">
    <location>
        <begin position="17"/>
        <end position="118"/>
    </location>
</feature>
<dbReference type="SUPFAM" id="SSF159888">
    <property type="entry name" value="YdhG-like"/>
    <property type="match status" value="1"/>
</dbReference>
<evidence type="ECO:0000259" key="1">
    <source>
        <dbReference type="Pfam" id="PF08818"/>
    </source>
</evidence>
<evidence type="ECO:0000313" key="3">
    <source>
        <dbReference type="Proteomes" id="UP001273505"/>
    </source>
</evidence>
<dbReference type="InterPro" id="IPR014922">
    <property type="entry name" value="YdhG-like"/>
</dbReference>